<evidence type="ECO:0000313" key="4">
    <source>
        <dbReference type="Proteomes" id="UP001642540"/>
    </source>
</evidence>
<dbReference type="InterPro" id="IPR026295">
    <property type="entry name" value="CCD81"/>
</dbReference>
<evidence type="ECO:0000259" key="2">
    <source>
        <dbReference type="Pfam" id="PF18289"/>
    </source>
</evidence>
<gene>
    <name evidence="3" type="ORF">ODALV1_LOCUS27910</name>
</gene>
<evidence type="ECO:0000313" key="3">
    <source>
        <dbReference type="EMBL" id="CAL8139611.1"/>
    </source>
</evidence>
<dbReference type="EMBL" id="CAXLJM020000129">
    <property type="protein sequence ID" value="CAL8139611.1"/>
    <property type="molecule type" value="Genomic_DNA"/>
</dbReference>
<keyword evidence="4" id="KW-1185">Reference proteome</keyword>
<feature type="domain" description="CCDC81 HU" evidence="2">
    <location>
        <begin position="108"/>
        <end position="174"/>
    </location>
</feature>
<name>A0ABP1RZ66_9HEXA</name>
<reference evidence="3 4" key="1">
    <citation type="submission" date="2024-08" db="EMBL/GenBank/DDBJ databases">
        <authorList>
            <person name="Cucini C."/>
            <person name="Frati F."/>
        </authorList>
    </citation>
    <scope>NUCLEOTIDE SEQUENCE [LARGE SCALE GENOMIC DNA]</scope>
</reference>
<dbReference type="Pfam" id="PF18289">
    <property type="entry name" value="HU-CCDC81_euk_2"/>
    <property type="match status" value="1"/>
</dbReference>
<feature type="domain" description="CCDC81 HU" evidence="1">
    <location>
        <begin position="28"/>
        <end position="94"/>
    </location>
</feature>
<dbReference type="Pfam" id="PF14908">
    <property type="entry name" value="HU-CCDC81_euk_1"/>
    <property type="match status" value="1"/>
</dbReference>
<dbReference type="PANTHER" id="PTHR14362">
    <property type="entry name" value="COILED-COIL DOMAIN-CONTAINING PROTEIN 81"/>
    <property type="match status" value="1"/>
</dbReference>
<accession>A0ABP1RZ66</accession>
<protein>
    <submittedName>
        <fullName evidence="3">Uncharacterized protein</fullName>
    </submittedName>
</protein>
<sequence>MPIIFDEAGMVEQVKLNPVTTIGKEVCASHVVKVWEAVSAFIVQTLCGGRAVRIPGLLTITFKIIQIELSQRDTILQKNPHIILSSELALRHSLRVKKPPYNLDIPEVDLNLSVIAKICNMSRVHVEHCVEEVIHAFNRAIACDPHVELWLTKIGRVIVDCAEVDIVFCSEFLNLLGYSEEFIQDKRCPVR</sequence>
<dbReference type="InterPro" id="IPR028034">
    <property type="entry name" value="HU-CCDC81"/>
</dbReference>
<evidence type="ECO:0000259" key="1">
    <source>
        <dbReference type="Pfam" id="PF14908"/>
    </source>
</evidence>
<dbReference type="Proteomes" id="UP001642540">
    <property type="component" value="Unassembled WGS sequence"/>
</dbReference>
<comment type="caution">
    <text evidence="3">The sequence shown here is derived from an EMBL/GenBank/DDBJ whole genome shotgun (WGS) entry which is preliminary data.</text>
</comment>
<proteinExistence type="predicted"/>
<dbReference type="InterPro" id="IPR040673">
    <property type="entry name" value="CCDC81_HU_dom_2"/>
</dbReference>
<dbReference type="PANTHER" id="PTHR14362:SF2">
    <property type="entry name" value="COILED-COIL DOMAIN-CONTAINING PROTEIN 81"/>
    <property type="match status" value="1"/>
</dbReference>
<organism evidence="3 4">
    <name type="scientific">Orchesella dallaii</name>
    <dbReference type="NCBI Taxonomy" id="48710"/>
    <lineage>
        <taxon>Eukaryota</taxon>
        <taxon>Metazoa</taxon>
        <taxon>Ecdysozoa</taxon>
        <taxon>Arthropoda</taxon>
        <taxon>Hexapoda</taxon>
        <taxon>Collembola</taxon>
        <taxon>Entomobryomorpha</taxon>
        <taxon>Entomobryoidea</taxon>
        <taxon>Orchesellidae</taxon>
        <taxon>Orchesellinae</taxon>
        <taxon>Orchesella</taxon>
    </lineage>
</organism>